<feature type="transmembrane region" description="Helical" evidence="1">
    <location>
        <begin position="94"/>
        <end position="111"/>
    </location>
</feature>
<name>A0A1B8A7I9_FUSPO</name>
<sequence>MANESTQAIISTLTGRKGMTMFKPRRIWSGFIIAGAFLIVGVTIRLLDISSYGLIIARISDSGYHLYFIWEWINVVAAKGQFQSGKEAGLMVKTYLMARIVLTIAASVFLLSSSNDFNLMATATIRGAHSVLYTISLVPQSYIGVLRLRSSWSRTGTSQLHSGTPTKTKAPQITHSAYLVKKRWILPPFIPEMRTDSLYDIMRYKMIVRGTTVRPSASTAQHISQVIDALPHEKRSINQTPYGPVGNDPIAVPMETKIASGLIEEARIQLALWVATCHKRMGALRTSEEQIITSPMIMVMENAWKLMFAFDQGNAIVSNITQSLAVAG</sequence>
<keyword evidence="1" id="KW-1133">Transmembrane helix</keyword>
<dbReference type="Pfam" id="PF20516">
    <property type="entry name" value="PDDEXK_12"/>
    <property type="match status" value="1"/>
</dbReference>
<dbReference type="EMBL" id="LYXU01000094">
    <property type="protein sequence ID" value="OBS16418.1"/>
    <property type="molecule type" value="Genomic_DNA"/>
</dbReference>
<feature type="transmembrane region" description="Helical" evidence="1">
    <location>
        <begin position="27"/>
        <end position="44"/>
    </location>
</feature>
<reference evidence="3 4" key="1">
    <citation type="submission" date="2016-06" db="EMBL/GenBank/DDBJ databases">
        <title>Living apart together: crosstalk between the core and supernumerary genomes in a fungal plant pathogen.</title>
        <authorList>
            <person name="Vanheule A."/>
            <person name="Audenaert K."/>
            <person name="Warris S."/>
            <person name="Van De Geest H."/>
            <person name="Schijlen E."/>
            <person name="Hofte M."/>
            <person name="De Saeger S."/>
            <person name="Haesaert G."/>
            <person name="Waalwijk C."/>
            <person name="Van Der Lee T."/>
        </authorList>
    </citation>
    <scope>NUCLEOTIDE SEQUENCE [LARGE SCALE GENOMIC DNA]</scope>
    <source>
        <strain evidence="3 4">2516</strain>
    </source>
</reference>
<dbReference type="STRING" id="36050.A0A1B8A7I9"/>
<feature type="domain" description="PD-(D/E)XK nuclease-like" evidence="2">
    <location>
        <begin position="212"/>
        <end position="313"/>
    </location>
</feature>
<evidence type="ECO:0000313" key="4">
    <source>
        <dbReference type="Proteomes" id="UP000091967"/>
    </source>
</evidence>
<keyword evidence="1" id="KW-0812">Transmembrane</keyword>
<keyword evidence="1" id="KW-0472">Membrane</keyword>
<organism evidence="3 4">
    <name type="scientific">Fusarium poae</name>
    <dbReference type="NCBI Taxonomy" id="36050"/>
    <lineage>
        <taxon>Eukaryota</taxon>
        <taxon>Fungi</taxon>
        <taxon>Dikarya</taxon>
        <taxon>Ascomycota</taxon>
        <taxon>Pezizomycotina</taxon>
        <taxon>Sordariomycetes</taxon>
        <taxon>Hypocreomycetidae</taxon>
        <taxon>Hypocreales</taxon>
        <taxon>Nectriaceae</taxon>
        <taxon>Fusarium</taxon>
    </lineage>
</organism>
<dbReference type="AlphaFoldDB" id="A0A1B8A7I9"/>
<accession>A0A1B8A7I9</accession>
<comment type="caution">
    <text evidence="3">The sequence shown here is derived from an EMBL/GenBank/DDBJ whole genome shotgun (WGS) entry which is preliminary data.</text>
</comment>
<gene>
    <name evidence="3" type="ORF">FPOA_12929</name>
</gene>
<feature type="transmembrane region" description="Helical" evidence="1">
    <location>
        <begin position="64"/>
        <end position="82"/>
    </location>
</feature>
<dbReference type="Proteomes" id="UP000091967">
    <property type="component" value="Unassembled WGS sequence"/>
</dbReference>
<evidence type="ECO:0000256" key="1">
    <source>
        <dbReference type="SAM" id="Phobius"/>
    </source>
</evidence>
<keyword evidence="4" id="KW-1185">Reference proteome</keyword>
<evidence type="ECO:0000259" key="2">
    <source>
        <dbReference type="Pfam" id="PF20516"/>
    </source>
</evidence>
<proteinExistence type="predicted"/>
<dbReference type="InterPro" id="IPR046797">
    <property type="entry name" value="PDDEXK_12"/>
</dbReference>
<protein>
    <recommendedName>
        <fullName evidence="2">PD-(D/E)XK nuclease-like domain-containing protein</fullName>
    </recommendedName>
</protein>
<evidence type="ECO:0000313" key="3">
    <source>
        <dbReference type="EMBL" id="OBS16418.1"/>
    </source>
</evidence>